<evidence type="ECO:0000313" key="2">
    <source>
        <dbReference type="Proteomes" id="UP000199527"/>
    </source>
</evidence>
<evidence type="ECO:0000313" key="1">
    <source>
        <dbReference type="EMBL" id="SDI55611.1"/>
    </source>
</evidence>
<name>A0A1G8LIV3_9GAMM</name>
<dbReference type="EMBL" id="FNEM01000002">
    <property type="protein sequence ID" value="SDI55611.1"/>
    <property type="molecule type" value="Genomic_DNA"/>
</dbReference>
<dbReference type="AlphaFoldDB" id="A0A1G8LIV3"/>
<organism evidence="1 2">
    <name type="scientific">Ferrimonas sediminum</name>
    <dbReference type="NCBI Taxonomy" id="718193"/>
    <lineage>
        <taxon>Bacteria</taxon>
        <taxon>Pseudomonadati</taxon>
        <taxon>Pseudomonadota</taxon>
        <taxon>Gammaproteobacteria</taxon>
        <taxon>Alteromonadales</taxon>
        <taxon>Ferrimonadaceae</taxon>
        <taxon>Ferrimonas</taxon>
    </lineage>
</organism>
<sequence>MEIHSKGKTPPQALLTPIPMLGNSGSIPAAKRLGLTIMPNNPVPE</sequence>
<accession>A0A1G8LIV3</accession>
<keyword evidence="2" id="KW-1185">Reference proteome</keyword>
<protein>
    <submittedName>
        <fullName evidence="1">Uncharacterized protein</fullName>
    </submittedName>
</protein>
<gene>
    <name evidence="1" type="ORF">SAMN04488540_10277</name>
</gene>
<proteinExistence type="predicted"/>
<reference evidence="2" key="1">
    <citation type="submission" date="2016-10" db="EMBL/GenBank/DDBJ databases">
        <authorList>
            <person name="Varghese N."/>
            <person name="Submissions S."/>
        </authorList>
    </citation>
    <scope>NUCLEOTIDE SEQUENCE [LARGE SCALE GENOMIC DNA]</scope>
    <source>
        <strain evidence="2">DSM 23317</strain>
    </source>
</reference>
<dbReference type="Proteomes" id="UP000199527">
    <property type="component" value="Unassembled WGS sequence"/>
</dbReference>